<evidence type="ECO:0000313" key="1">
    <source>
        <dbReference type="EMBL" id="KOG25580.1"/>
    </source>
</evidence>
<evidence type="ECO:0000313" key="2">
    <source>
        <dbReference type="Proteomes" id="UP000037023"/>
    </source>
</evidence>
<dbReference type="EMBL" id="LGUP01000155">
    <property type="protein sequence ID" value="KOG25580.1"/>
    <property type="molecule type" value="Genomic_DNA"/>
</dbReference>
<feature type="non-terminal residue" evidence="1">
    <location>
        <position position="1"/>
    </location>
</feature>
<comment type="caution">
    <text evidence="1">The sequence shown here is derived from an EMBL/GenBank/DDBJ whole genome shotgun (WGS) entry which is preliminary data.</text>
</comment>
<organism evidence="1 2">
    <name type="scientific">Streptomyces viridochromogenes</name>
    <dbReference type="NCBI Taxonomy" id="1938"/>
    <lineage>
        <taxon>Bacteria</taxon>
        <taxon>Bacillati</taxon>
        <taxon>Actinomycetota</taxon>
        <taxon>Actinomycetes</taxon>
        <taxon>Kitasatosporales</taxon>
        <taxon>Streptomycetaceae</taxon>
        <taxon>Streptomyces</taxon>
    </lineage>
</organism>
<reference evidence="1 2" key="1">
    <citation type="submission" date="2015-06" db="EMBL/GenBank/DDBJ databases">
        <authorList>
            <person name="Hoefler B.C."/>
            <person name="Straight P.D."/>
        </authorList>
    </citation>
    <scope>NUCLEOTIDE SEQUENCE [LARGE SCALE GENOMIC DNA]</scope>
    <source>
        <strain evidence="1 2">NRRL 3427</strain>
    </source>
</reference>
<sequence>TDEPLGIPALLIASLPLDTARRHPAPGPLTDFLVQRAADAYAELLAAWHPVTTATLDLVPGPLGKGPLDGALREAILDRLPRVAFLAPAVPSEDLPALRPIEAEVAEGAGADTVAVLAEVFPTLLPAGLERRPELRTLGIGRVPLTEAIDRLAGVDRAPSWWWRLYDSLAGVDPDRLTGLPVPLAETAEGARVRTTIGPRQVLLPQDRTPAELTRLGLKVAHPEAAHPLLEKLGALPATPRAVLTTPQVRAAVAASLDVGEIWDEDADTLDAEELADTVLALVRDAELEPGDEPWLGALALPDEDGELSPAGELVLPASPFAAVMRPDELAYVDTELAARWGERPLAACGVLATFALVRATDVVLDPDEVEPRESDYPEPDDAGLLDAVDVWCEDVLDRLPPTHVPPVATEIVAVRDLDLVDDDCWPQALALLAQPPLRDALTQPVRVLLPDGTTETVRPYTAWWLRDHPVLDGRRPAGLRAEGSDPLLAGLYDSADATGFDDEQVLRALGVRTSVAALLDEPGGAAELLTRLADPAREVTAVQLHALYTALADLDPEQVTLPDELRAVVDGTLVVVDASEALVADAPDLLPLTAGTPLLPVAPSRAADLADLFQVRRLSEAVEAEVTTVGEEHDVPPSVHALLGPATPASYIEHDELRAAGTELDWRHTPDGVLHASTLEGVAAGLAWAAGQWPRRFEVAALLEDPSRTTELARDRWFD</sequence>
<protein>
    <submittedName>
        <fullName evidence="1">Molecular chaperone Hsp90</fullName>
    </submittedName>
</protein>
<name>A0A0L8KI61_STRVR</name>
<gene>
    <name evidence="1" type="ORF">ADK34_17675</name>
</gene>
<accession>A0A0L8KI61</accession>
<dbReference type="AlphaFoldDB" id="A0A0L8KI61"/>
<dbReference type="RefSeq" id="WP_053194479.1">
    <property type="nucleotide sequence ID" value="NZ_LGUP01000155.1"/>
</dbReference>
<proteinExistence type="predicted"/>
<dbReference type="OrthoDB" id="3201966at2"/>
<dbReference type="Proteomes" id="UP000037023">
    <property type="component" value="Unassembled WGS sequence"/>
</dbReference>
<dbReference type="PATRIC" id="fig|1938.6.peg.3818"/>